<feature type="region of interest" description="Disordered" evidence="1">
    <location>
        <begin position="66"/>
        <end position="89"/>
    </location>
</feature>
<proteinExistence type="predicted"/>
<evidence type="ECO:0000256" key="1">
    <source>
        <dbReference type="SAM" id="MobiDB-lite"/>
    </source>
</evidence>
<comment type="caution">
    <text evidence="2">The sequence shown here is derived from an EMBL/GenBank/DDBJ whole genome shotgun (WGS) entry which is preliminary data.</text>
</comment>
<protein>
    <submittedName>
        <fullName evidence="2">Uncharacterized protein</fullName>
    </submittedName>
</protein>
<feature type="region of interest" description="Disordered" evidence="1">
    <location>
        <begin position="200"/>
        <end position="219"/>
    </location>
</feature>
<evidence type="ECO:0000313" key="2">
    <source>
        <dbReference type="EMBL" id="GFH18372.1"/>
    </source>
</evidence>
<reference evidence="2 3" key="1">
    <citation type="submission" date="2020-02" db="EMBL/GenBank/DDBJ databases">
        <title>Draft genome sequence of Haematococcus lacustris strain NIES-144.</title>
        <authorList>
            <person name="Morimoto D."/>
            <person name="Nakagawa S."/>
            <person name="Yoshida T."/>
            <person name="Sawayama S."/>
        </authorList>
    </citation>
    <scope>NUCLEOTIDE SEQUENCE [LARGE SCALE GENOMIC DNA]</scope>
    <source>
        <strain evidence="2 3">NIES-144</strain>
    </source>
</reference>
<sequence>MFKRPVLGPDGALSPLAACGSVFHHVVLYVIDEQGKISSLDFAPANGTDTTAALLESLPARPCLNAGPLPSTPKQLQQPQQALSHGSHQPPAVMAAATVAATPAAGHEASPGVVLPGQPGALPLLYLGPLAMPLDGPDVQQFADALARILTGGAVCSAPLLYDLLAGTLPAVDHPMVMMMQGVGGVHGGHVGGTINKSAEERAEGVVHHEPMTEEKSDE</sequence>
<feature type="compositionally biased region" description="Polar residues" evidence="1">
    <location>
        <begin position="72"/>
        <end position="87"/>
    </location>
</feature>
<dbReference type="EMBL" id="BLLF01001291">
    <property type="protein sequence ID" value="GFH18372.1"/>
    <property type="molecule type" value="Genomic_DNA"/>
</dbReference>
<accession>A0A699ZR08</accession>
<gene>
    <name evidence="2" type="ORF">HaLaN_15167</name>
</gene>
<evidence type="ECO:0000313" key="3">
    <source>
        <dbReference type="Proteomes" id="UP000485058"/>
    </source>
</evidence>
<organism evidence="2 3">
    <name type="scientific">Haematococcus lacustris</name>
    <name type="common">Green alga</name>
    <name type="synonym">Haematococcus pluvialis</name>
    <dbReference type="NCBI Taxonomy" id="44745"/>
    <lineage>
        <taxon>Eukaryota</taxon>
        <taxon>Viridiplantae</taxon>
        <taxon>Chlorophyta</taxon>
        <taxon>core chlorophytes</taxon>
        <taxon>Chlorophyceae</taxon>
        <taxon>CS clade</taxon>
        <taxon>Chlamydomonadales</taxon>
        <taxon>Haematococcaceae</taxon>
        <taxon>Haematococcus</taxon>
    </lineage>
</organism>
<keyword evidence="3" id="KW-1185">Reference proteome</keyword>
<name>A0A699ZR08_HAELA</name>
<dbReference type="Proteomes" id="UP000485058">
    <property type="component" value="Unassembled WGS sequence"/>
</dbReference>
<dbReference type="AlphaFoldDB" id="A0A699ZR08"/>